<keyword evidence="2" id="KW-1185">Reference proteome</keyword>
<accession>A0ACC3NTX3</accession>
<organism evidence="1 2">
    <name type="scientific">Vermiconidia calcicola</name>
    <dbReference type="NCBI Taxonomy" id="1690605"/>
    <lineage>
        <taxon>Eukaryota</taxon>
        <taxon>Fungi</taxon>
        <taxon>Dikarya</taxon>
        <taxon>Ascomycota</taxon>
        <taxon>Pezizomycotina</taxon>
        <taxon>Dothideomycetes</taxon>
        <taxon>Dothideomycetidae</taxon>
        <taxon>Mycosphaerellales</taxon>
        <taxon>Extremaceae</taxon>
        <taxon>Vermiconidia</taxon>
    </lineage>
</organism>
<proteinExistence type="predicted"/>
<evidence type="ECO:0000313" key="1">
    <source>
        <dbReference type="EMBL" id="KAK3723130.1"/>
    </source>
</evidence>
<protein>
    <submittedName>
        <fullName evidence="1">Uncharacterized protein</fullName>
    </submittedName>
</protein>
<dbReference type="EMBL" id="JAUTXU010000010">
    <property type="protein sequence ID" value="KAK3723130.1"/>
    <property type="molecule type" value="Genomic_DNA"/>
</dbReference>
<comment type="caution">
    <text evidence="1">The sequence shown here is derived from an EMBL/GenBank/DDBJ whole genome shotgun (WGS) entry which is preliminary data.</text>
</comment>
<dbReference type="Proteomes" id="UP001281147">
    <property type="component" value="Unassembled WGS sequence"/>
</dbReference>
<sequence length="347" mass="37749">MAPKILLHGSGAIGTIYIYLLLEAGYDITAICRSNYEAAKSNGFLIDSDKYGIGIRIHSKVVQTPSQAANDGPYDYLIVSTKALPDAETSRVVEPAVSKGRTTIVLIQNGIGIEDEYAELFPDNPILSCVVYLPTTQIEPGHIQMGNFESLEVGTYPASAYREKARVREPADQFMQMMVKAGSQAKWFDDVQEKRWNKLLLNAPWNPICALTLSRDAAFLGSSPGADLLIEGVMLEVVAIAQKLGYKSITAEAAKEQLKRAVDRVGGKGIEPSMLVDVLNGRRIEAETILGNPVKVAKSLGIEAPRMELLYGLTKALDEAVALRQPGKSLGGDETRAERKKRGESNL</sequence>
<gene>
    <name evidence="1" type="ORF">LTR37_001853</name>
</gene>
<evidence type="ECO:0000313" key="2">
    <source>
        <dbReference type="Proteomes" id="UP001281147"/>
    </source>
</evidence>
<name>A0ACC3NTX3_9PEZI</name>
<reference evidence="1" key="1">
    <citation type="submission" date="2023-07" db="EMBL/GenBank/DDBJ databases">
        <title>Black Yeasts Isolated from many extreme environments.</title>
        <authorList>
            <person name="Coleine C."/>
            <person name="Stajich J.E."/>
            <person name="Selbmann L."/>
        </authorList>
    </citation>
    <scope>NUCLEOTIDE SEQUENCE</scope>
    <source>
        <strain evidence="1">CCFEE 5714</strain>
    </source>
</reference>